<evidence type="ECO:0000256" key="3">
    <source>
        <dbReference type="ARBA" id="ARBA00022840"/>
    </source>
</evidence>
<reference evidence="6 7" key="2">
    <citation type="submission" date="2023-06" db="EMBL/GenBank/DDBJ databases">
        <title>The Gram-positive Non-spore-bearing Anaerobic Bacilli of Human Feces.</title>
        <authorList>
            <person name="Eggerth A.H."/>
        </authorList>
    </citation>
    <scope>NUCLEOTIDE SEQUENCE [LARGE SCALE GENOMIC DNA]</scope>
    <source>
        <strain evidence="6 7">CBA3108</strain>
    </source>
</reference>
<dbReference type="PANTHER" id="PTHR42781">
    <property type="entry name" value="SPERMIDINE/PUTRESCINE IMPORT ATP-BINDING PROTEIN POTA"/>
    <property type="match status" value="1"/>
</dbReference>
<dbReference type="PROSITE" id="PS00211">
    <property type="entry name" value="ABC_TRANSPORTER_1"/>
    <property type="match status" value="1"/>
</dbReference>
<keyword evidence="2" id="KW-0547">Nucleotide-binding</keyword>
<keyword evidence="1" id="KW-0813">Transport</keyword>
<evidence type="ECO:0000256" key="2">
    <source>
        <dbReference type="ARBA" id="ARBA00022741"/>
    </source>
</evidence>
<feature type="coiled-coil region" evidence="4">
    <location>
        <begin position="98"/>
        <end position="125"/>
    </location>
</feature>
<dbReference type="InterPro" id="IPR017871">
    <property type="entry name" value="ABC_transporter-like_CS"/>
</dbReference>
<keyword evidence="7" id="KW-1185">Reference proteome</keyword>
<gene>
    <name evidence="6" type="ORF">O6R08_05555</name>
</gene>
<dbReference type="InterPro" id="IPR003593">
    <property type="entry name" value="AAA+_ATPase"/>
</dbReference>
<dbReference type="EMBL" id="CP115668">
    <property type="protein sequence ID" value="WCC80913.1"/>
    <property type="molecule type" value="Genomic_DNA"/>
</dbReference>
<evidence type="ECO:0000256" key="4">
    <source>
        <dbReference type="SAM" id="Coils"/>
    </source>
</evidence>
<dbReference type="Pfam" id="PF00005">
    <property type="entry name" value="ABC_tran"/>
    <property type="match status" value="1"/>
</dbReference>
<evidence type="ECO:0000256" key="1">
    <source>
        <dbReference type="ARBA" id="ARBA00022448"/>
    </source>
</evidence>
<feature type="domain" description="ABC transporter" evidence="5">
    <location>
        <begin position="2"/>
        <end position="233"/>
    </location>
</feature>
<proteinExistence type="predicted"/>
<dbReference type="InterPro" id="IPR003439">
    <property type="entry name" value="ABC_transporter-like_ATP-bd"/>
</dbReference>
<evidence type="ECO:0000259" key="5">
    <source>
        <dbReference type="PROSITE" id="PS50893"/>
    </source>
</evidence>
<dbReference type="InterPro" id="IPR050093">
    <property type="entry name" value="ABC_SmlMolc_Importer"/>
</dbReference>
<accession>A0ABY7R2H9</accession>
<dbReference type="GO" id="GO:0005524">
    <property type="term" value="F:ATP binding"/>
    <property type="evidence" value="ECO:0007669"/>
    <property type="project" value="UniProtKB-KW"/>
</dbReference>
<reference evidence="6 7" key="1">
    <citation type="submission" date="2023-01" db="EMBL/GenBank/DDBJ databases">
        <authorList>
            <person name="Lee S.H."/>
            <person name="Jung H.S."/>
            <person name="Yun J.U."/>
        </authorList>
    </citation>
    <scope>NUCLEOTIDE SEQUENCE [LARGE SCALE GENOMIC DNA]</scope>
    <source>
        <strain evidence="6 7">CBA3108</strain>
    </source>
</reference>
<name>A0ABY7R2H9_9ACTN</name>
<dbReference type="Gene3D" id="3.40.50.300">
    <property type="entry name" value="P-loop containing nucleotide triphosphate hydrolases"/>
    <property type="match status" value="1"/>
</dbReference>
<dbReference type="SUPFAM" id="SSF50331">
    <property type="entry name" value="MOP-like"/>
    <property type="match status" value="1"/>
</dbReference>
<dbReference type="PROSITE" id="PS50893">
    <property type="entry name" value="ABC_TRANSPORTER_2"/>
    <property type="match status" value="1"/>
</dbReference>
<dbReference type="InterPro" id="IPR027417">
    <property type="entry name" value="P-loop_NTPase"/>
</dbReference>
<keyword evidence="3 6" id="KW-0067">ATP-binding</keyword>
<evidence type="ECO:0000313" key="7">
    <source>
        <dbReference type="Proteomes" id="UP001212097"/>
    </source>
</evidence>
<dbReference type="SMART" id="SM00382">
    <property type="entry name" value="AAA"/>
    <property type="match status" value="1"/>
</dbReference>
<dbReference type="RefSeq" id="WP_271419092.1">
    <property type="nucleotide sequence ID" value="NZ_CP115668.1"/>
</dbReference>
<keyword evidence="4" id="KW-0175">Coiled coil</keyword>
<dbReference type="InterPro" id="IPR008995">
    <property type="entry name" value="Mo/tungstate-bd_C_term_dom"/>
</dbReference>
<protein>
    <submittedName>
        <fullName evidence="6">ABC transporter ATP-binding protein</fullName>
    </submittedName>
</protein>
<sequence>MITYDNVEIRFGDFVAVPNLNLTIEKGEFFTLLGPSGCGKTTILRALAGFVTPSKGRILIDGKDVTKVASDKRNIGMVFQNYALFPSLTVKENIAFGLKVAKKDKAEIEERVANIAKEVELNQKQLARGISELSGGQQQRVAIARAMVMRPKILLLDEPLSNLDAKLRHQMRIQLKEMQTHFGITSVYVTHDQDEALAMSDRIAVLNAGHMEQCGTPREVSTEFVCNFLGDVNRLEPRVSQRMVDAGATNIDPTLPSYLRIEKVRLAAKGEPTPPGLIAVEGVVAGKSYHGINYTYELKLGQTTMKSVVPEDGMARHFEPGDPVVVLTNPENVLQYPETQNEKAAA</sequence>
<evidence type="ECO:0000313" key="6">
    <source>
        <dbReference type="EMBL" id="WCC80913.1"/>
    </source>
</evidence>
<dbReference type="PANTHER" id="PTHR42781:SF4">
    <property type="entry name" value="SPERMIDINE_PUTRESCINE IMPORT ATP-BINDING PROTEIN POTA"/>
    <property type="match status" value="1"/>
</dbReference>
<dbReference type="Proteomes" id="UP001212097">
    <property type="component" value="Chromosome"/>
</dbReference>
<organism evidence="6 7">
    <name type="scientific">Cutibacterium equinum</name>
    <dbReference type="NCBI Taxonomy" id="3016342"/>
    <lineage>
        <taxon>Bacteria</taxon>
        <taxon>Bacillati</taxon>
        <taxon>Actinomycetota</taxon>
        <taxon>Actinomycetes</taxon>
        <taxon>Propionibacteriales</taxon>
        <taxon>Propionibacteriaceae</taxon>
        <taxon>Cutibacterium</taxon>
    </lineage>
</organism>
<dbReference type="SUPFAM" id="SSF52540">
    <property type="entry name" value="P-loop containing nucleoside triphosphate hydrolases"/>
    <property type="match status" value="1"/>
</dbReference>